<dbReference type="AlphaFoldDB" id="A0A512RII2"/>
<dbReference type="PANTHER" id="PTHR34978">
    <property type="entry name" value="POSSIBLE SENSOR-TRANSDUCER PROTEIN BLAR"/>
    <property type="match status" value="1"/>
</dbReference>
<dbReference type="Proteomes" id="UP000321436">
    <property type="component" value="Unassembled WGS sequence"/>
</dbReference>
<feature type="transmembrane region" description="Helical" evidence="1">
    <location>
        <begin position="31"/>
        <end position="49"/>
    </location>
</feature>
<dbReference type="EMBL" id="BKAU01000001">
    <property type="protein sequence ID" value="GEP95495.1"/>
    <property type="molecule type" value="Genomic_DNA"/>
</dbReference>
<dbReference type="PANTHER" id="PTHR34978:SF3">
    <property type="entry name" value="SLR0241 PROTEIN"/>
    <property type="match status" value="1"/>
</dbReference>
<feature type="transmembrane region" description="Helical" evidence="1">
    <location>
        <begin position="258"/>
        <end position="277"/>
    </location>
</feature>
<dbReference type="Pfam" id="PF05569">
    <property type="entry name" value="Peptidase_M56"/>
    <property type="match status" value="1"/>
</dbReference>
<feature type="transmembrane region" description="Helical" evidence="1">
    <location>
        <begin position="6"/>
        <end position="24"/>
    </location>
</feature>
<sequence>MIAYLITTTGSLLLFYALYAVALHRLTFYRWNRFFILTVIALSLLLPLLKMPESPVARVYRQVPGFTSVGDTASEAMITAAGGSTNIIAYIYWAGFLLMLIAFMLKGWRLYRLFQTGEKERSGPLTIIRTETLNASFFRTVFLQKGLPTEEETMVLRHEAAHAGQLHSLDNILMELLKTVCWFNPAIYLFHRRLKELHEYEADHAAAQQHGKAGYAHLLIRLTTTKDIRLLNLYGAHPVKKRIHSLFQSNTHQMKKSLYLLILPCFALAMYSFSPLANGSANDNGVVLKKEKEGKRLIIHPRTLLGESASWEALEKFEENTFPELRAAFLEDTCQLQITSKVMGENNSVKELGISLKGNHGGVASVYRIDYMIKNNGYIVIGYNRVEKTLYVHGATEKEMKGL</sequence>
<keyword evidence="1" id="KW-1133">Transmembrane helix</keyword>
<gene>
    <name evidence="3" type="ORF">CCY01nite_17550</name>
</gene>
<feature type="transmembrane region" description="Helical" evidence="1">
    <location>
        <begin position="87"/>
        <end position="105"/>
    </location>
</feature>
<name>A0A512RII2_9BACT</name>
<feature type="domain" description="Peptidase M56" evidence="2">
    <location>
        <begin position="147"/>
        <end position="243"/>
    </location>
</feature>
<keyword evidence="1" id="KW-0472">Membrane</keyword>
<protein>
    <recommendedName>
        <fullName evidence="2">Peptidase M56 domain-containing protein</fullName>
    </recommendedName>
</protein>
<organism evidence="3 4">
    <name type="scientific">Chitinophaga cymbidii</name>
    <dbReference type="NCBI Taxonomy" id="1096750"/>
    <lineage>
        <taxon>Bacteria</taxon>
        <taxon>Pseudomonadati</taxon>
        <taxon>Bacteroidota</taxon>
        <taxon>Chitinophagia</taxon>
        <taxon>Chitinophagales</taxon>
        <taxon>Chitinophagaceae</taxon>
        <taxon>Chitinophaga</taxon>
    </lineage>
</organism>
<keyword evidence="1" id="KW-0812">Transmembrane</keyword>
<evidence type="ECO:0000256" key="1">
    <source>
        <dbReference type="SAM" id="Phobius"/>
    </source>
</evidence>
<dbReference type="CDD" id="cd07341">
    <property type="entry name" value="M56_BlaR1_MecR1_like"/>
    <property type="match status" value="1"/>
</dbReference>
<evidence type="ECO:0000313" key="4">
    <source>
        <dbReference type="Proteomes" id="UP000321436"/>
    </source>
</evidence>
<accession>A0A512RII2</accession>
<dbReference type="OrthoDB" id="1522859at2"/>
<dbReference type="RefSeq" id="WP_146859789.1">
    <property type="nucleotide sequence ID" value="NZ_BKAU01000001.1"/>
</dbReference>
<evidence type="ECO:0000313" key="3">
    <source>
        <dbReference type="EMBL" id="GEP95495.1"/>
    </source>
</evidence>
<comment type="caution">
    <text evidence="3">The sequence shown here is derived from an EMBL/GenBank/DDBJ whole genome shotgun (WGS) entry which is preliminary data.</text>
</comment>
<evidence type="ECO:0000259" key="2">
    <source>
        <dbReference type="Pfam" id="PF05569"/>
    </source>
</evidence>
<dbReference type="InterPro" id="IPR052173">
    <property type="entry name" value="Beta-lactam_resp_regulator"/>
</dbReference>
<dbReference type="InterPro" id="IPR008756">
    <property type="entry name" value="Peptidase_M56"/>
</dbReference>
<proteinExistence type="predicted"/>
<keyword evidence="4" id="KW-1185">Reference proteome</keyword>
<reference evidence="3 4" key="1">
    <citation type="submission" date="2019-07" db="EMBL/GenBank/DDBJ databases">
        <title>Whole genome shotgun sequence of Chitinophaga cymbidii NBRC 109752.</title>
        <authorList>
            <person name="Hosoyama A."/>
            <person name="Uohara A."/>
            <person name="Ohji S."/>
            <person name="Ichikawa N."/>
        </authorList>
    </citation>
    <scope>NUCLEOTIDE SEQUENCE [LARGE SCALE GENOMIC DNA]</scope>
    <source>
        <strain evidence="3 4">NBRC 109752</strain>
    </source>
</reference>